<dbReference type="EMBL" id="JAEPRA010000001">
    <property type="protein sequence ID" value="KAG2189118.1"/>
    <property type="molecule type" value="Genomic_DNA"/>
</dbReference>
<comment type="subcellular location">
    <subcellularLocation>
        <location evidence="1">Cytoplasm</location>
    </subcellularLocation>
</comment>
<evidence type="ECO:0000256" key="4">
    <source>
        <dbReference type="SAM" id="MobiDB-lite"/>
    </source>
</evidence>
<proteinExistence type="inferred from homology"/>
<dbReference type="GO" id="GO:1990253">
    <property type="term" value="P:cellular response to leucine starvation"/>
    <property type="evidence" value="ECO:0007669"/>
    <property type="project" value="TreeGrafter"/>
</dbReference>
<dbReference type="GO" id="GO:0071233">
    <property type="term" value="P:cellular response to L-leucine"/>
    <property type="evidence" value="ECO:0007669"/>
    <property type="project" value="TreeGrafter"/>
</dbReference>
<keyword evidence="6" id="KW-1185">Reference proteome</keyword>
<dbReference type="GO" id="GO:0005634">
    <property type="term" value="C:nucleus"/>
    <property type="evidence" value="ECO:0007669"/>
    <property type="project" value="InterPro"/>
</dbReference>
<sequence length="752" mass="84553">MVTSVRDNTRVPAMDESDEEILDYQTSRLQASRLRIALFNLLQSDNQKTRQTTLQKIFRLVHSYAITAQNSSFSPVELQNLDLENLKISGSPETADDDPNTAIPTVDHSLEAEGAAEQLHLYLLTLLRLTTTCPYSDVRRRCATFLSQLQTSGIVTPQLLHPSPSFFITEADITSFHSEAPTTMSSKLSPLSPSLSTAITGPRESHSDDITYQSTGHGDHWFHLQVYANPDEEVIGQPVDEYVWQIMAQMYLTSGRISNLCRVLAYFPTFYEAFHISICVVLKRSIGPLHPPWRYYLGIMAAAEHRCQYIVQVLTHEFVHHGGDKNWLKGLKHVPFKLRTISQLLLKVSRQPWKLQEEDMTQLMRHNSVGTPVSDTWTHSELVHATTIFATILSLSSFVGSCGIANEPDMTGGFTISGKIQPGIEQELGTFQTQLIHPVKEEDEAIHAASAATGWCEELDSHPSPTIVMQEDGPSGNIGLGLKFPAMKTPKEDIEDDGVKGSTESEMQDQTKMIISLLKETTQVSSTTGSSAHCLRTTPSKDPEGSPAKLHPIRRQSEDSSNTQTKLSRSINIYVNAVYENLDRFVDHSSASDAIERREFDIKVDEELNLGDFSWETEACDLVNHYLPSVGEFIDAEFHEALSITDWSIFNQEEDTMLDTSPLRRAIWFYCLKLYGVKKEDYDYSDIARLISPQMKKYLKKVCYDPQSITLQDWNTTGISLRSEEKCHMNVLASEAKKQALLCCMLSMLARL</sequence>
<dbReference type="GO" id="GO:0016684">
    <property type="term" value="F:oxidoreductase activity, acting on peroxide as acceptor"/>
    <property type="evidence" value="ECO:0007669"/>
    <property type="project" value="TreeGrafter"/>
</dbReference>
<accession>A0A8H7QCE3</accession>
<feature type="region of interest" description="Disordered" evidence="4">
    <location>
        <begin position="521"/>
        <end position="566"/>
    </location>
</feature>
<gene>
    <name evidence="5" type="ORF">INT44_004260</name>
</gene>
<feature type="region of interest" description="Disordered" evidence="4">
    <location>
        <begin position="184"/>
        <end position="204"/>
    </location>
</feature>
<dbReference type="Proteomes" id="UP000612746">
    <property type="component" value="Unassembled WGS sequence"/>
</dbReference>
<dbReference type="GO" id="GO:1904262">
    <property type="term" value="P:negative regulation of TORC1 signaling"/>
    <property type="evidence" value="ECO:0007669"/>
    <property type="project" value="TreeGrafter"/>
</dbReference>
<dbReference type="InterPro" id="IPR029032">
    <property type="entry name" value="AhpD-like"/>
</dbReference>
<organism evidence="5 6">
    <name type="scientific">Umbelopsis vinacea</name>
    <dbReference type="NCBI Taxonomy" id="44442"/>
    <lineage>
        <taxon>Eukaryota</taxon>
        <taxon>Fungi</taxon>
        <taxon>Fungi incertae sedis</taxon>
        <taxon>Mucoromycota</taxon>
        <taxon>Mucoromycotina</taxon>
        <taxon>Umbelopsidomycetes</taxon>
        <taxon>Umbelopsidales</taxon>
        <taxon>Umbelopsidaceae</taxon>
        <taxon>Umbelopsis</taxon>
    </lineage>
</organism>
<dbReference type="SUPFAM" id="SSF69118">
    <property type="entry name" value="AhpD-like"/>
    <property type="match status" value="1"/>
</dbReference>
<dbReference type="Pfam" id="PF04636">
    <property type="entry name" value="PA26"/>
    <property type="match status" value="1"/>
</dbReference>
<name>A0A8H7QCE3_9FUNG</name>
<evidence type="ECO:0000313" key="6">
    <source>
        <dbReference type="Proteomes" id="UP000612746"/>
    </source>
</evidence>
<reference evidence="5" key="1">
    <citation type="submission" date="2020-12" db="EMBL/GenBank/DDBJ databases">
        <title>Metabolic potential, ecology and presence of endohyphal bacteria is reflected in genomic diversity of Mucoromycotina.</title>
        <authorList>
            <person name="Muszewska A."/>
            <person name="Okrasinska A."/>
            <person name="Steczkiewicz K."/>
            <person name="Drgas O."/>
            <person name="Orlowska M."/>
            <person name="Perlinska-Lenart U."/>
            <person name="Aleksandrzak-Piekarczyk T."/>
            <person name="Szatraj K."/>
            <person name="Zielenkiewicz U."/>
            <person name="Pilsyk S."/>
            <person name="Malc E."/>
            <person name="Mieczkowski P."/>
            <person name="Kruszewska J.S."/>
            <person name="Biernat P."/>
            <person name="Pawlowska J."/>
        </authorList>
    </citation>
    <scope>NUCLEOTIDE SEQUENCE</scope>
    <source>
        <strain evidence="5">WA0000051536</strain>
    </source>
</reference>
<dbReference type="GO" id="GO:0005737">
    <property type="term" value="C:cytoplasm"/>
    <property type="evidence" value="ECO:0007669"/>
    <property type="project" value="UniProtKB-SubCell"/>
</dbReference>
<dbReference type="GO" id="GO:0016239">
    <property type="term" value="P:positive regulation of macroautophagy"/>
    <property type="evidence" value="ECO:0007669"/>
    <property type="project" value="TreeGrafter"/>
</dbReference>
<dbReference type="GO" id="GO:1901031">
    <property type="term" value="P:regulation of response to reactive oxygen species"/>
    <property type="evidence" value="ECO:0007669"/>
    <property type="project" value="InterPro"/>
</dbReference>
<keyword evidence="3" id="KW-0963">Cytoplasm</keyword>
<dbReference type="Gene3D" id="1.20.1290.10">
    <property type="entry name" value="AhpD-like"/>
    <property type="match status" value="1"/>
</dbReference>
<evidence type="ECO:0000313" key="5">
    <source>
        <dbReference type="EMBL" id="KAG2189118.1"/>
    </source>
</evidence>
<feature type="compositionally biased region" description="Polar residues" evidence="4">
    <location>
        <begin position="521"/>
        <end position="531"/>
    </location>
</feature>
<evidence type="ECO:0000256" key="2">
    <source>
        <dbReference type="ARBA" id="ARBA00008350"/>
    </source>
</evidence>
<dbReference type="OrthoDB" id="337464at2759"/>
<protein>
    <submittedName>
        <fullName evidence="5">Uncharacterized protein</fullName>
    </submittedName>
</protein>
<comment type="caution">
    <text evidence="5">The sequence shown here is derived from an EMBL/GenBank/DDBJ whole genome shotgun (WGS) entry which is preliminary data.</text>
</comment>
<dbReference type="PANTHER" id="PTHR12474:SF0">
    <property type="entry name" value="SESTRIN HOMOLOG"/>
    <property type="match status" value="1"/>
</dbReference>
<dbReference type="PANTHER" id="PTHR12474">
    <property type="entry name" value="P53 REGULATED PA26 NUCLEAR PROTEIN SESTRIN"/>
    <property type="match status" value="1"/>
</dbReference>
<dbReference type="GO" id="GO:0070728">
    <property type="term" value="F:L-leucine binding"/>
    <property type="evidence" value="ECO:0007669"/>
    <property type="project" value="TreeGrafter"/>
</dbReference>
<evidence type="ECO:0000256" key="3">
    <source>
        <dbReference type="ARBA" id="ARBA00022490"/>
    </source>
</evidence>
<dbReference type="InterPro" id="IPR006730">
    <property type="entry name" value="Sestrin"/>
</dbReference>
<dbReference type="AlphaFoldDB" id="A0A8H7QCE3"/>
<evidence type="ECO:0000256" key="1">
    <source>
        <dbReference type="ARBA" id="ARBA00004496"/>
    </source>
</evidence>
<comment type="similarity">
    <text evidence="2">Belongs to the sestrin family.</text>
</comment>
<feature type="compositionally biased region" description="Low complexity" evidence="4">
    <location>
        <begin position="184"/>
        <end position="197"/>
    </location>
</feature>